<comment type="caution">
    <text evidence="1">The sequence shown here is derived from an EMBL/GenBank/DDBJ whole genome shotgun (WGS) entry which is preliminary data.</text>
</comment>
<sequence length="462" mass="50146">MGDVTPAQLYAFEQSSGTVPVGWNVSLTTGNAYTVKFHQDKIIIGGGFTQVNGVTMNRLAVLNNTNGAIINGFSDLNASDEIDSSIIVNNQLIFFGKFTVVSGRERNFAAAIDLDNYSLTDFNPNFSQEGSVDTNKSCLTSDNRLVVPGYFTSANGVKRQNLAEISRITGKVTDWNPKVDFAILKIKSFGSKIYITGSFTTYNDEPKTQGVVSINQTDLSLSSDRFDMTPNPYIEDLYVGESKVFMGGSFDFAQGVSRYNMVAFDKESGSVDTGWNASVTSGSVSSILENNGFLYVGGGFGTIGGAASNYIHRINASNGQSSGVYYPSLPDNSVSTQALWNNRLYFGGTFTNFGPYFASYDLTSPTLETTALTFNAAVQDMLIMENGKAFVRGTFTTISGTPRNQFAVLDLVNETITGFEPLRNGNINGFSKNGNDVILFGEFSQLNRRVRGGFEIFSDSLF</sequence>
<evidence type="ECO:0008006" key="3">
    <source>
        <dbReference type="Google" id="ProtNLM"/>
    </source>
</evidence>
<protein>
    <recommendedName>
        <fullName evidence="3">Beta-propeller repeat protein</fullName>
    </recommendedName>
</protein>
<dbReference type="EMBL" id="AOGX02000044">
    <property type="protein sequence ID" value="EOQ87137.1"/>
    <property type="molecule type" value="Genomic_DNA"/>
</dbReference>
<proteinExistence type="predicted"/>
<dbReference type="Proteomes" id="UP000013996">
    <property type="component" value="Unassembled WGS sequence"/>
</dbReference>
<gene>
    <name evidence="1" type="ORF">LEP1GSC202_2622</name>
</gene>
<evidence type="ECO:0000313" key="2">
    <source>
        <dbReference type="Proteomes" id="UP000013996"/>
    </source>
</evidence>
<name>A0A5E8H8T9_9LEPT</name>
<dbReference type="AlphaFoldDB" id="A0A5E8H8T9"/>
<dbReference type="InterPro" id="IPR013431">
    <property type="entry name" value="Delta_60_rpt"/>
</dbReference>
<reference evidence="1 2" key="1">
    <citation type="submission" date="2013-04" db="EMBL/GenBank/DDBJ databases">
        <authorList>
            <person name="Harkins D.M."/>
            <person name="Durkin A.S."/>
            <person name="Brinkac L.M."/>
            <person name="Haft D.H."/>
            <person name="Selengut J.D."/>
            <person name="Sanka R."/>
            <person name="DePew J."/>
            <person name="Purushe J."/>
            <person name="Hartskeerl R.A."/>
            <person name="Ahmed A."/>
            <person name="van der Linden H."/>
            <person name="Goris M.G.A."/>
            <person name="Vinetz J.M."/>
            <person name="Sutton G.G."/>
            <person name="Nierman W.C."/>
            <person name="Fouts D.E."/>
        </authorList>
    </citation>
    <scope>NUCLEOTIDE SEQUENCE [LARGE SCALE GENOMIC DNA]</scope>
    <source>
        <strain evidence="1 2">Sao Paulo</strain>
    </source>
</reference>
<dbReference type="RefSeq" id="WP_015679110.1">
    <property type="nucleotide sequence ID" value="NZ_AOGX02000044.1"/>
</dbReference>
<dbReference type="STRING" id="1249483.LEP1GSC202_2622"/>
<dbReference type="OrthoDB" id="9802683at2"/>
<accession>A0A5E8H8T9</accession>
<dbReference type="Pfam" id="PF17164">
    <property type="entry name" value="DUF5122"/>
    <property type="match status" value="1"/>
</dbReference>
<evidence type="ECO:0000313" key="1">
    <source>
        <dbReference type="EMBL" id="EOQ87137.1"/>
    </source>
</evidence>
<organism evidence="1 2">
    <name type="scientific">Leptospira yanagawae serovar Saopaulo str. Sao Paulo = ATCC 700523</name>
    <dbReference type="NCBI Taxonomy" id="1249483"/>
    <lineage>
        <taxon>Bacteria</taxon>
        <taxon>Pseudomonadati</taxon>
        <taxon>Spirochaetota</taxon>
        <taxon>Spirochaetia</taxon>
        <taxon>Leptospirales</taxon>
        <taxon>Leptospiraceae</taxon>
        <taxon>Leptospira</taxon>
    </lineage>
</organism>